<accession>A0A917PBN5</accession>
<proteinExistence type="predicted"/>
<comment type="caution">
    <text evidence="2">The sequence shown here is derived from an EMBL/GenBank/DDBJ whole genome shotgun (WGS) entry which is preliminary data.</text>
</comment>
<feature type="compositionally biased region" description="Low complexity" evidence="1">
    <location>
        <begin position="13"/>
        <end position="26"/>
    </location>
</feature>
<evidence type="ECO:0000313" key="3">
    <source>
        <dbReference type="Proteomes" id="UP000635726"/>
    </source>
</evidence>
<feature type="region of interest" description="Disordered" evidence="1">
    <location>
        <begin position="1"/>
        <end position="56"/>
    </location>
</feature>
<feature type="compositionally biased region" description="Basic and acidic residues" evidence="1">
    <location>
        <begin position="1"/>
        <end position="12"/>
    </location>
</feature>
<evidence type="ECO:0000313" key="2">
    <source>
        <dbReference type="EMBL" id="GGJ70110.1"/>
    </source>
</evidence>
<sequence length="56" mass="5942">MTDKHHDRHATDDTTATPAPTADQTPVSDDHTPDADLQGKEGTHGRPTDDADPGHS</sequence>
<reference evidence="2" key="2">
    <citation type="submission" date="2020-09" db="EMBL/GenBank/DDBJ databases">
        <authorList>
            <person name="Sun Q."/>
            <person name="Ohkuma M."/>
        </authorList>
    </citation>
    <scope>NUCLEOTIDE SEQUENCE</scope>
    <source>
        <strain evidence="2">JCM 14371</strain>
    </source>
</reference>
<evidence type="ECO:0000256" key="1">
    <source>
        <dbReference type="SAM" id="MobiDB-lite"/>
    </source>
</evidence>
<keyword evidence="3" id="KW-1185">Reference proteome</keyword>
<organism evidence="2 3">
    <name type="scientific">Deinococcus aquiradiocola</name>
    <dbReference type="NCBI Taxonomy" id="393059"/>
    <lineage>
        <taxon>Bacteria</taxon>
        <taxon>Thermotogati</taxon>
        <taxon>Deinococcota</taxon>
        <taxon>Deinococci</taxon>
        <taxon>Deinococcales</taxon>
        <taxon>Deinococcaceae</taxon>
        <taxon>Deinococcus</taxon>
    </lineage>
</organism>
<feature type="compositionally biased region" description="Basic and acidic residues" evidence="1">
    <location>
        <begin position="28"/>
        <end position="56"/>
    </location>
</feature>
<name>A0A917PBN5_9DEIO</name>
<dbReference type="RefSeq" id="WP_188961476.1">
    <property type="nucleotide sequence ID" value="NZ_BMOE01000003.1"/>
</dbReference>
<dbReference type="Proteomes" id="UP000635726">
    <property type="component" value="Unassembled WGS sequence"/>
</dbReference>
<dbReference type="EMBL" id="BMOE01000003">
    <property type="protein sequence ID" value="GGJ70110.1"/>
    <property type="molecule type" value="Genomic_DNA"/>
</dbReference>
<protein>
    <submittedName>
        <fullName evidence="2">Uncharacterized protein</fullName>
    </submittedName>
</protein>
<reference evidence="2" key="1">
    <citation type="journal article" date="2014" name="Int. J. Syst. Evol. Microbiol.">
        <title>Complete genome sequence of Corynebacterium casei LMG S-19264T (=DSM 44701T), isolated from a smear-ripened cheese.</title>
        <authorList>
            <consortium name="US DOE Joint Genome Institute (JGI-PGF)"/>
            <person name="Walter F."/>
            <person name="Albersmeier A."/>
            <person name="Kalinowski J."/>
            <person name="Ruckert C."/>
        </authorList>
    </citation>
    <scope>NUCLEOTIDE SEQUENCE</scope>
    <source>
        <strain evidence="2">JCM 14371</strain>
    </source>
</reference>
<gene>
    <name evidence="2" type="ORF">GCM10008939_13150</name>
</gene>
<dbReference type="AlphaFoldDB" id="A0A917PBN5"/>